<comment type="caution">
    <text evidence="3">The sequence shown here is derived from an EMBL/GenBank/DDBJ whole genome shotgun (WGS) entry which is preliminary data.</text>
</comment>
<dbReference type="Proteomes" id="UP000011682">
    <property type="component" value="Unassembled WGS sequence"/>
</dbReference>
<dbReference type="EMBL" id="ANAH02000065">
    <property type="protein sequence ID" value="EPX56774.1"/>
    <property type="molecule type" value="Genomic_DNA"/>
</dbReference>
<evidence type="ECO:0000256" key="1">
    <source>
        <dbReference type="ARBA" id="ARBA00007169"/>
    </source>
</evidence>
<keyword evidence="4" id="KW-1185">Reference proteome</keyword>
<sequence length="179" mass="20010">MHELVDRFLAETDFTPPFVLFGHSLGALTAFEVVRELAVQGRPLPERLIVSAYAAPHLPRTASNLHALPDASLARAIDERYGAIPQHVMADPELLALLLPAFRADFTLLETYRYRPGSPLTVPLEVFGGDRDAVSLEKLELWREHTTSDFRLHRFAGGHFYFRENPRALIEVLGAVLGV</sequence>
<dbReference type="AlphaFoldDB" id="S9Q619"/>
<organism evidence="3 4">
    <name type="scientific">Cystobacter fuscus (strain ATCC 25194 / DSM 2262 / NBRC 100088 / M29)</name>
    <dbReference type="NCBI Taxonomy" id="1242864"/>
    <lineage>
        <taxon>Bacteria</taxon>
        <taxon>Pseudomonadati</taxon>
        <taxon>Myxococcota</taxon>
        <taxon>Myxococcia</taxon>
        <taxon>Myxococcales</taxon>
        <taxon>Cystobacterineae</taxon>
        <taxon>Archangiaceae</taxon>
        <taxon>Cystobacter</taxon>
    </lineage>
</organism>
<dbReference type="InterPro" id="IPR029058">
    <property type="entry name" value="AB_hydrolase_fold"/>
</dbReference>
<evidence type="ECO:0000259" key="2">
    <source>
        <dbReference type="Pfam" id="PF00975"/>
    </source>
</evidence>
<dbReference type="PANTHER" id="PTHR11487">
    <property type="entry name" value="THIOESTERASE"/>
    <property type="match status" value="1"/>
</dbReference>
<dbReference type="SUPFAM" id="SSF53474">
    <property type="entry name" value="alpha/beta-Hydrolases"/>
    <property type="match status" value="1"/>
</dbReference>
<dbReference type="GO" id="GO:0008610">
    <property type="term" value="P:lipid biosynthetic process"/>
    <property type="evidence" value="ECO:0007669"/>
    <property type="project" value="TreeGrafter"/>
</dbReference>
<reference evidence="3" key="1">
    <citation type="submission" date="2013-05" db="EMBL/GenBank/DDBJ databases">
        <title>Genome assembly of Cystobacter fuscus DSM 2262.</title>
        <authorList>
            <person name="Sharma G."/>
            <person name="Khatri I."/>
            <person name="Kaur C."/>
            <person name="Mayilraj S."/>
            <person name="Subramanian S."/>
        </authorList>
    </citation>
    <scope>NUCLEOTIDE SEQUENCE [LARGE SCALE GENOMIC DNA]</scope>
    <source>
        <strain evidence="3">DSM 2262</strain>
    </source>
</reference>
<proteinExistence type="inferred from homology"/>
<dbReference type="Gene3D" id="3.40.50.1820">
    <property type="entry name" value="alpha/beta hydrolase"/>
    <property type="match status" value="1"/>
</dbReference>
<dbReference type="InterPro" id="IPR001031">
    <property type="entry name" value="Thioesterase"/>
</dbReference>
<dbReference type="Pfam" id="PF00975">
    <property type="entry name" value="Thioesterase"/>
    <property type="match status" value="1"/>
</dbReference>
<name>S9Q619_CYSF2</name>
<gene>
    <name evidence="3" type="ORF">D187_007208</name>
</gene>
<dbReference type="InterPro" id="IPR012223">
    <property type="entry name" value="TEII"/>
</dbReference>
<comment type="similarity">
    <text evidence="1">Belongs to the thioesterase family.</text>
</comment>
<protein>
    <submittedName>
        <fullName evidence="3">Thioesterase</fullName>
    </submittedName>
</protein>
<dbReference type="eggNOG" id="COG3208">
    <property type="taxonomic scope" value="Bacteria"/>
</dbReference>
<accession>S9Q619</accession>
<feature type="domain" description="Thioesterase" evidence="2">
    <location>
        <begin position="17"/>
        <end position="174"/>
    </location>
</feature>
<dbReference type="PANTHER" id="PTHR11487:SF0">
    <property type="entry name" value="S-ACYL FATTY ACID SYNTHASE THIOESTERASE, MEDIUM CHAIN"/>
    <property type="match status" value="1"/>
</dbReference>
<evidence type="ECO:0000313" key="3">
    <source>
        <dbReference type="EMBL" id="EPX56774.1"/>
    </source>
</evidence>
<evidence type="ECO:0000313" key="4">
    <source>
        <dbReference type="Proteomes" id="UP000011682"/>
    </source>
</evidence>